<reference evidence="1 2" key="1">
    <citation type="submission" date="2019-06" db="EMBL/GenBank/DDBJ databases">
        <title>WGS assembly of Gossypium darwinii.</title>
        <authorList>
            <person name="Chen Z.J."/>
            <person name="Sreedasyam A."/>
            <person name="Ando A."/>
            <person name="Song Q."/>
            <person name="De L."/>
            <person name="Hulse-Kemp A."/>
            <person name="Ding M."/>
            <person name="Ye W."/>
            <person name="Kirkbride R."/>
            <person name="Jenkins J."/>
            <person name="Plott C."/>
            <person name="Lovell J."/>
            <person name="Lin Y.-M."/>
            <person name="Vaughn R."/>
            <person name="Liu B."/>
            <person name="Li W."/>
            <person name="Simpson S."/>
            <person name="Scheffler B."/>
            <person name="Saski C."/>
            <person name="Grover C."/>
            <person name="Hu G."/>
            <person name="Conover J."/>
            <person name="Carlson J."/>
            <person name="Shu S."/>
            <person name="Boston L."/>
            <person name="Williams M."/>
            <person name="Peterson D."/>
            <person name="Mcgee K."/>
            <person name="Jones D."/>
            <person name="Wendel J."/>
            <person name="Stelly D."/>
            <person name="Grimwood J."/>
            <person name="Schmutz J."/>
        </authorList>
    </citation>
    <scope>NUCLEOTIDE SEQUENCE [LARGE SCALE GENOMIC DNA]</scope>
    <source>
        <strain evidence="1">1808015.09</strain>
    </source>
</reference>
<proteinExistence type="predicted"/>
<dbReference type="Proteomes" id="UP000323506">
    <property type="component" value="Chromosome D04"/>
</dbReference>
<dbReference type="EMBL" id="CM017704">
    <property type="protein sequence ID" value="TYG73881.1"/>
    <property type="molecule type" value="Genomic_DNA"/>
</dbReference>
<organism evidence="1 2">
    <name type="scientific">Gossypium darwinii</name>
    <name type="common">Darwin's cotton</name>
    <name type="synonym">Gossypium barbadense var. darwinii</name>
    <dbReference type="NCBI Taxonomy" id="34276"/>
    <lineage>
        <taxon>Eukaryota</taxon>
        <taxon>Viridiplantae</taxon>
        <taxon>Streptophyta</taxon>
        <taxon>Embryophyta</taxon>
        <taxon>Tracheophyta</taxon>
        <taxon>Spermatophyta</taxon>
        <taxon>Magnoliopsida</taxon>
        <taxon>eudicotyledons</taxon>
        <taxon>Gunneridae</taxon>
        <taxon>Pentapetalae</taxon>
        <taxon>rosids</taxon>
        <taxon>malvids</taxon>
        <taxon>Malvales</taxon>
        <taxon>Malvaceae</taxon>
        <taxon>Malvoideae</taxon>
        <taxon>Gossypium</taxon>
    </lineage>
</organism>
<evidence type="ECO:0000313" key="1">
    <source>
        <dbReference type="EMBL" id="TYG73881.1"/>
    </source>
</evidence>
<keyword evidence="2" id="KW-1185">Reference proteome</keyword>
<evidence type="ECO:0000313" key="2">
    <source>
        <dbReference type="Proteomes" id="UP000323506"/>
    </source>
</evidence>
<accession>A0A5D2CWE0</accession>
<name>A0A5D2CWE0_GOSDA</name>
<sequence length="33" mass="3890">MHLRTSHANTVQMFGIRFFSVFQAFVPEFLDES</sequence>
<dbReference type="AlphaFoldDB" id="A0A5D2CWE0"/>
<protein>
    <submittedName>
        <fullName evidence="1">Uncharacterized protein</fullName>
    </submittedName>
</protein>
<gene>
    <name evidence="1" type="ORF">ES288_D04G137200v1</name>
</gene>